<dbReference type="Pfam" id="PF15062">
    <property type="entry name" value="ARL6IP6"/>
    <property type="match status" value="1"/>
</dbReference>
<reference evidence="2" key="1">
    <citation type="journal article" date="2023" name="bioRxiv">
        <title>Scaffold-level genome assemblies of two parasitoid biocontrol wasps reveal the parthenogenesis mechanism and an associated novel virus.</title>
        <authorList>
            <person name="Inwood S."/>
            <person name="Skelly J."/>
            <person name="Guhlin J."/>
            <person name="Harrop T."/>
            <person name="Goldson S."/>
            <person name="Dearden P."/>
        </authorList>
    </citation>
    <scope>NUCLEOTIDE SEQUENCE</scope>
    <source>
        <strain evidence="2">Lincoln</strain>
        <tissue evidence="2">Whole body</tissue>
    </source>
</reference>
<comment type="caution">
    <text evidence="2">The sequence shown here is derived from an EMBL/GenBank/DDBJ whole genome shotgun (WGS) entry which is preliminary data.</text>
</comment>
<keyword evidence="3" id="KW-1185">Reference proteome</keyword>
<reference evidence="2" key="2">
    <citation type="submission" date="2023-03" db="EMBL/GenBank/DDBJ databases">
        <authorList>
            <person name="Inwood S.N."/>
            <person name="Skelly J.G."/>
            <person name="Guhlin J."/>
            <person name="Harrop T.W.R."/>
            <person name="Goldson S.G."/>
            <person name="Dearden P.K."/>
        </authorList>
    </citation>
    <scope>NUCLEOTIDE SEQUENCE</scope>
    <source>
        <strain evidence="2">Lincoln</strain>
        <tissue evidence="2">Whole body</tissue>
    </source>
</reference>
<evidence type="ECO:0000313" key="3">
    <source>
        <dbReference type="Proteomes" id="UP001168972"/>
    </source>
</evidence>
<gene>
    <name evidence="2" type="ORF">PV327_006642</name>
</gene>
<feature type="transmembrane region" description="Helical" evidence="1">
    <location>
        <begin position="134"/>
        <end position="155"/>
    </location>
</feature>
<dbReference type="InterPro" id="IPR029383">
    <property type="entry name" value="ARL6IP6"/>
</dbReference>
<accession>A0AA39KIR4</accession>
<dbReference type="PANTHER" id="PTHR28640">
    <property type="entry name" value="ADP-RIBOSYLATION FACTOR-LIKE PROTEIN 6-INTERACTING PROTEIN 6"/>
    <property type="match status" value="1"/>
</dbReference>
<name>A0AA39KIR4_MICHY</name>
<feature type="transmembrane region" description="Helical" evidence="1">
    <location>
        <begin position="40"/>
        <end position="65"/>
    </location>
</feature>
<protein>
    <submittedName>
        <fullName evidence="2">Uncharacterized protein</fullName>
    </submittedName>
</protein>
<proteinExistence type="predicted"/>
<keyword evidence="1" id="KW-0812">Transmembrane</keyword>
<evidence type="ECO:0000313" key="2">
    <source>
        <dbReference type="EMBL" id="KAK0162911.1"/>
    </source>
</evidence>
<feature type="transmembrane region" description="Helical" evidence="1">
    <location>
        <begin position="185"/>
        <end position="203"/>
    </location>
</feature>
<keyword evidence="1" id="KW-1133">Transmembrane helix</keyword>
<sequence length="204" mass="23599">MYNNNGIKGDYDDKPFIHSKCNNNHRSTKRFSREIQINEWTFSLFLFIVSLTIVTSKLIIIYGYYIPSTLENNSSPLMNIKNHVYNIYDIQSVLVLTRIYNNKQNSNETLLNTKSIDEYKKSVVYTTIKILDEYGWLIKATLSGMGILGFTWFIVYKDSNIPGINPPSPFSPSKKKLSDNPRIQMNYLIGIINAILIFIYISLD</sequence>
<dbReference type="Proteomes" id="UP001168972">
    <property type="component" value="Unassembled WGS sequence"/>
</dbReference>
<organism evidence="2 3">
    <name type="scientific">Microctonus hyperodae</name>
    <name type="common">Parasitoid wasp</name>
    <dbReference type="NCBI Taxonomy" id="165561"/>
    <lineage>
        <taxon>Eukaryota</taxon>
        <taxon>Metazoa</taxon>
        <taxon>Ecdysozoa</taxon>
        <taxon>Arthropoda</taxon>
        <taxon>Hexapoda</taxon>
        <taxon>Insecta</taxon>
        <taxon>Pterygota</taxon>
        <taxon>Neoptera</taxon>
        <taxon>Endopterygota</taxon>
        <taxon>Hymenoptera</taxon>
        <taxon>Apocrita</taxon>
        <taxon>Ichneumonoidea</taxon>
        <taxon>Braconidae</taxon>
        <taxon>Euphorinae</taxon>
        <taxon>Microctonus</taxon>
    </lineage>
</organism>
<dbReference type="PANTHER" id="PTHR28640:SF1">
    <property type="entry name" value="ADP-RIBOSYLATION FACTOR-LIKE PROTEIN 6-INTERACTING PROTEIN 6"/>
    <property type="match status" value="1"/>
</dbReference>
<dbReference type="EMBL" id="JAQQBR010001833">
    <property type="protein sequence ID" value="KAK0162911.1"/>
    <property type="molecule type" value="Genomic_DNA"/>
</dbReference>
<dbReference type="AlphaFoldDB" id="A0AA39KIR4"/>
<keyword evidence="1" id="KW-0472">Membrane</keyword>
<evidence type="ECO:0000256" key="1">
    <source>
        <dbReference type="SAM" id="Phobius"/>
    </source>
</evidence>